<dbReference type="Proteomes" id="UP001054945">
    <property type="component" value="Unassembled WGS sequence"/>
</dbReference>
<dbReference type="AlphaFoldDB" id="A0AAV4SZR1"/>
<evidence type="ECO:0000313" key="1">
    <source>
        <dbReference type="EMBL" id="GIY39349.1"/>
    </source>
</evidence>
<dbReference type="InterPro" id="IPR052030">
    <property type="entry name" value="Peptidase_M20/M20A_hydrolases"/>
</dbReference>
<sequence length="186" mass="20596">MANLFKQVDHLNVLSTLYNEQKKVKSISERIWKDSQRTGLDNHNLLVKELPSFGFTVTKHFLKERNFKAEYSSKTEGGPAIAIVVEYSSMQEYGLNLVCEAGLAASLAIKGAMDSVPELKGKVVVLGFSASQSYDSKANLVKEGVFEGFRMLVSWSFQCVSKVSKVDAGYVPSPRQKCFGRSRTGL</sequence>
<dbReference type="GO" id="GO:0016805">
    <property type="term" value="F:dipeptidase activity"/>
    <property type="evidence" value="ECO:0007669"/>
    <property type="project" value="TreeGrafter"/>
</dbReference>
<reference evidence="1 2" key="1">
    <citation type="submission" date="2021-06" db="EMBL/GenBank/DDBJ databases">
        <title>Caerostris extrusa draft genome.</title>
        <authorList>
            <person name="Kono N."/>
            <person name="Arakawa K."/>
        </authorList>
    </citation>
    <scope>NUCLEOTIDE SEQUENCE [LARGE SCALE GENOMIC DNA]</scope>
</reference>
<dbReference type="SUPFAM" id="SSF53187">
    <property type="entry name" value="Zn-dependent exopeptidases"/>
    <property type="match status" value="1"/>
</dbReference>
<organism evidence="1 2">
    <name type="scientific">Caerostris extrusa</name>
    <name type="common">Bark spider</name>
    <name type="synonym">Caerostris bankana</name>
    <dbReference type="NCBI Taxonomy" id="172846"/>
    <lineage>
        <taxon>Eukaryota</taxon>
        <taxon>Metazoa</taxon>
        <taxon>Ecdysozoa</taxon>
        <taxon>Arthropoda</taxon>
        <taxon>Chelicerata</taxon>
        <taxon>Arachnida</taxon>
        <taxon>Araneae</taxon>
        <taxon>Araneomorphae</taxon>
        <taxon>Entelegynae</taxon>
        <taxon>Araneoidea</taxon>
        <taxon>Araneidae</taxon>
        <taxon>Caerostris</taxon>
    </lineage>
</organism>
<evidence type="ECO:0000313" key="2">
    <source>
        <dbReference type="Proteomes" id="UP001054945"/>
    </source>
</evidence>
<proteinExistence type="predicted"/>
<accession>A0AAV4SZR1</accession>
<protein>
    <submittedName>
        <fullName evidence="1">Peptidase M20 domain-containing protein 2</fullName>
    </submittedName>
</protein>
<name>A0AAV4SZR1_CAEEX</name>
<comment type="caution">
    <text evidence="1">The sequence shown here is derived from an EMBL/GenBank/DDBJ whole genome shotgun (WGS) entry which is preliminary data.</text>
</comment>
<dbReference type="Gene3D" id="3.40.630.10">
    <property type="entry name" value="Zn peptidases"/>
    <property type="match status" value="1"/>
</dbReference>
<gene>
    <name evidence="1" type="primary">X975_09290</name>
    <name evidence="1" type="ORF">CEXT_220411</name>
</gene>
<dbReference type="EMBL" id="BPLR01010451">
    <property type="protein sequence ID" value="GIY39349.1"/>
    <property type="molecule type" value="Genomic_DNA"/>
</dbReference>
<dbReference type="PANTHER" id="PTHR30575:SF0">
    <property type="entry name" value="XAA-ARG DIPEPTIDASE"/>
    <property type="match status" value="1"/>
</dbReference>
<dbReference type="PANTHER" id="PTHR30575">
    <property type="entry name" value="PEPTIDASE M20"/>
    <property type="match status" value="1"/>
</dbReference>
<keyword evidence="2" id="KW-1185">Reference proteome</keyword>